<reference evidence="1" key="2">
    <citation type="submission" date="2020-11" db="EMBL/GenBank/DDBJ databases">
        <authorList>
            <person name="McCartney M.A."/>
            <person name="Auch B."/>
            <person name="Kono T."/>
            <person name="Mallez S."/>
            <person name="Becker A."/>
            <person name="Gohl D.M."/>
            <person name="Silverstein K.A.T."/>
            <person name="Koren S."/>
            <person name="Bechman K.B."/>
            <person name="Herman A."/>
            <person name="Abrahante J.E."/>
            <person name="Garbe J."/>
        </authorList>
    </citation>
    <scope>NUCLEOTIDE SEQUENCE</scope>
    <source>
        <strain evidence="1">Duluth1</strain>
        <tissue evidence="1">Whole animal</tissue>
    </source>
</reference>
<dbReference type="AlphaFoldDB" id="A0A9D4CCN2"/>
<dbReference type="Proteomes" id="UP000828390">
    <property type="component" value="Unassembled WGS sequence"/>
</dbReference>
<name>A0A9D4CCN2_DREPO</name>
<proteinExistence type="predicted"/>
<evidence type="ECO:0000313" key="2">
    <source>
        <dbReference type="Proteomes" id="UP000828390"/>
    </source>
</evidence>
<keyword evidence="2" id="KW-1185">Reference proteome</keyword>
<gene>
    <name evidence="1" type="ORF">DPMN_064057</name>
</gene>
<sequence length="73" mass="8317">MGWTNLHRHSVVYLCLCAPPSLRHLNISGCRENITDEGRQGTQCRHWTLDSTAYCLAQQNLFINLNKSFALVV</sequence>
<reference evidence="1" key="1">
    <citation type="journal article" date="2019" name="bioRxiv">
        <title>The Genome of the Zebra Mussel, Dreissena polymorpha: A Resource for Invasive Species Research.</title>
        <authorList>
            <person name="McCartney M.A."/>
            <person name="Auch B."/>
            <person name="Kono T."/>
            <person name="Mallez S."/>
            <person name="Zhang Y."/>
            <person name="Obille A."/>
            <person name="Becker A."/>
            <person name="Abrahante J.E."/>
            <person name="Garbe J."/>
            <person name="Badalamenti J.P."/>
            <person name="Herman A."/>
            <person name="Mangelson H."/>
            <person name="Liachko I."/>
            <person name="Sullivan S."/>
            <person name="Sone E.D."/>
            <person name="Koren S."/>
            <person name="Silverstein K.A.T."/>
            <person name="Beckman K.B."/>
            <person name="Gohl D.M."/>
        </authorList>
    </citation>
    <scope>NUCLEOTIDE SEQUENCE</scope>
    <source>
        <strain evidence="1">Duluth1</strain>
        <tissue evidence="1">Whole animal</tissue>
    </source>
</reference>
<organism evidence="1 2">
    <name type="scientific">Dreissena polymorpha</name>
    <name type="common">Zebra mussel</name>
    <name type="synonym">Mytilus polymorpha</name>
    <dbReference type="NCBI Taxonomy" id="45954"/>
    <lineage>
        <taxon>Eukaryota</taxon>
        <taxon>Metazoa</taxon>
        <taxon>Spiralia</taxon>
        <taxon>Lophotrochozoa</taxon>
        <taxon>Mollusca</taxon>
        <taxon>Bivalvia</taxon>
        <taxon>Autobranchia</taxon>
        <taxon>Heteroconchia</taxon>
        <taxon>Euheterodonta</taxon>
        <taxon>Imparidentia</taxon>
        <taxon>Neoheterodontei</taxon>
        <taxon>Myida</taxon>
        <taxon>Dreissenoidea</taxon>
        <taxon>Dreissenidae</taxon>
        <taxon>Dreissena</taxon>
    </lineage>
</organism>
<accession>A0A9D4CCN2</accession>
<protein>
    <submittedName>
        <fullName evidence="1">Uncharacterized protein</fullName>
    </submittedName>
</protein>
<dbReference type="EMBL" id="JAIWYP010000013">
    <property type="protein sequence ID" value="KAH3721141.1"/>
    <property type="molecule type" value="Genomic_DNA"/>
</dbReference>
<comment type="caution">
    <text evidence="1">The sequence shown here is derived from an EMBL/GenBank/DDBJ whole genome shotgun (WGS) entry which is preliminary data.</text>
</comment>
<evidence type="ECO:0000313" key="1">
    <source>
        <dbReference type="EMBL" id="KAH3721141.1"/>
    </source>
</evidence>